<dbReference type="SUPFAM" id="SSF53474">
    <property type="entry name" value="alpha/beta-Hydrolases"/>
    <property type="match status" value="1"/>
</dbReference>
<dbReference type="OrthoDB" id="9770107at2"/>
<organism evidence="3 4">
    <name type="scientific">Dokdonella fugitiva</name>
    <dbReference type="NCBI Taxonomy" id="328517"/>
    <lineage>
        <taxon>Bacteria</taxon>
        <taxon>Pseudomonadati</taxon>
        <taxon>Pseudomonadota</taxon>
        <taxon>Gammaproteobacteria</taxon>
        <taxon>Lysobacterales</taxon>
        <taxon>Rhodanobacteraceae</taxon>
        <taxon>Dokdonella</taxon>
    </lineage>
</organism>
<dbReference type="InterPro" id="IPR029058">
    <property type="entry name" value="AB_hydrolase_fold"/>
</dbReference>
<feature type="signal peptide" evidence="2">
    <location>
        <begin position="1"/>
        <end position="23"/>
    </location>
</feature>
<feature type="chain" id="PRO_5020645626" evidence="2">
    <location>
        <begin position="24"/>
        <end position="522"/>
    </location>
</feature>
<evidence type="ECO:0000256" key="1">
    <source>
        <dbReference type="SAM" id="MobiDB-lite"/>
    </source>
</evidence>
<dbReference type="InterPro" id="IPR001563">
    <property type="entry name" value="Peptidase_S10"/>
</dbReference>
<dbReference type="Proteomes" id="UP000294862">
    <property type="component" value="Unassembled WGS sequence"/>
</dbReference>
<proteinExistence type="predicted"/>
<dbReference type="Pfam" id="PF00450">
    <property type="entry name" value="Peptidase_S10"/>
    <property type="match status" value="1"/>
</dbReference>
<gene>
    <name evidence="3" type="ORF">EV148_101441</name>
</gene>
<keyword evidence="3" id="KW-0121">Carboxypeptidase</keyword>
<protein>
    <submittedName>
        <fullName evidence="3">Carboxypeptidase C (Cathepsin A)</fullName>
    </submittedName>
</protein>
<accession>A0A4R2IH25</accession>
<dbReference type="GO" id="GO:0006508">
    <property type="term" value="P:proteolysis"/>
    <property type="evidence" value="ECO:0007669"/>
    <property type="project" value="InterPro"/>
</dbReference>
<dbReference type="EMBL" id="SLWQ01000001">
    <property type="protein sequence ID" value="TCO43028.1"/>
    <property type="molecule type" value="Genomic_DNA"/>
</dbReference>
<dbReference type="GO" id="GO:0004185">
    <property type="term" value="F:serine-type carboxypeptidase activity"/>
    <property type="evidence" value="ECO:0007669"/>
    <property type="project" value="InterPro"/>
</dbReference>
<evidence type="ECO:0000313" key="3">
    <source>
        <dbReference type="EMBL" id="TCO43028.1"/>
    </source>
</evidence>
<reference evidence="3 4" key="1">
    <citation type="journal article" date="2015" name="Stand. Genomic Sci.">
        <title>Genomic Encyclopedia of Bacterial and Archaeal Type Strains, Phase III: the genomes of soil and plant-associated and newly described type strains.</title>
        <authorList>
            <person name="Whitman W.B."/>
            <person name="Woyke T."/>
            <person name="Klenk H.P."/>
            <person name="Zhou Y."/>
            <person name="Lilburn T.G."/>
            <person name="Beck B.J."/>
            <person name="De Vos P."/>
            <person name="Vandamme P."/>
            <person name="Eisen J.A."/>
            <person name="Garrity G."/>
            <person name="Hugenholtz P."/>
            <person name="Kyrpides N.C."/>
        </authorList>
    </citation>
    <scope>NUCLEOTIDE SEQUENCE [LARGE SCALE GENOMIC DNA]</scope>
    <source>
        <strain evidence="3 4">A3</strain>
    </source>
</reference>
<keyword evidence="2" id="KW-0732">Signal</keyword>
<keyword evidence="4" id="KW-1185">Reference proteome</keyword>
<keyword evidence="3" id="KW-0645">Protease</keyword>
<evidence type="ECO:0000313" key="4">
    <source>
        <dbReference type="Proteomes" id="UP000294862"/>
    </source>
</evidence>
<dbReference type="Gene3D" id="3.40.50.1820">
    <property type="entry name" value="alpha/beta hydrolase"/>
    <property type="match status" value="1"/>
</dbReference>
<keyword evidence="3" id="KW-0378">Hydrolase</keyword>
<dbReference type="AlphaFoldDB" id="A0A4R2IH25"/>
<name>A0A4R2IH25_9GAMM</name>
<feature type="region of interest" description="Disordered" evidence="1">
    <location>
        <begin position="24"/>
        <end position="58"/>
    </location>
</feature>
<sequence>MRRNPFGALLASLLLVFSLAAQAADDDKDAESADKDAKSAKKDEKPIPPEKTAVSHGSVEVGGRTIRYTAAAGNVLIQDKDNKPNASVFYVAYTADAARGAGERPVTFFYNGGPGSPSVWLHMGSVAPVRVESASAEATAPPPYRLVPNAYSLIDRSDLVFIDAVGTGFSTPVGKGKGKDFWGVDQDLDAFAKAITRYVTINHRWNAPKFLFGESYGTTRSAGLVNKLQNDGMAFNGVVLLSSILNYGANSPGLDHTYVGVLPTLAAIAWYHDKVPNKPADLHAFLDEARAFAAGEYAAALAKGQDLPAAELDAMATKLSRYTGLSPQYLKEANLRVNQSRFRKELLRDERRTVGRYDGRYEGIDLDAAGETPEFDPSSTAITGAYIAAFNHYAQDTLKWSSDTPYVRTGPGIIREWDWKHEQPGSRFPQRVPYVAADLARAMRENPKLQVLSANGWFDLATPFFATEYDISHMQLDPSLRGNVSFTYYPSGHMVYLNVDALKQFKADLDRFYDHALGVAAH</sequence>
<dbReference type="RefSeq" id="WP_131992786.1">
    <property type="nucleotide sequence ID" value="NZ_JACGXM010000002.1"/>
</dbReference>
<comment type="caution">
    <text evidence="3">The sequence shown here is derived from an EMBL/GenBank/DDBJ whole genome shotgun (WGS) entry which is preliminary data.</text>
</comment>
<feature type="compositionally biased region" description="Basic and acidic residues" evidence="1">
    <location>
        <begin position="30"/>
        <end position="48"/>
    </location>
</feature>
<evidence type="ECO:0000256" key="2">
    <source>
        <dbReference type="SAM" id="SignalP"/>
    </source>
</evidence>